<evidence type="ECO:0000256" key="6">
    <source>
        <dbReference type="ARBA" id="ARBA00022722"/>
    </source>
</evidence>
<keyword evidence="9 11" id="KW-0239">DNA-directed DNA polymerase</keyword>
<accession>A0ABZ2TNE4</accession>
<keyword evidence="8 11" id="KW-0269">Exonuclease</keyword>
<evidence type="ECO:0000256" key="3">
    <source>
        <dbReference type="ARBA" id="ARBA00022679"/>
    </source>
</evidence>
<keyword evidence="15" id="KW-1185">Reference proteome</keyword>
<dbReference type="Gene3D" id="2.40.50.140">
    <property type="entry name" value="Nucleic acid-binding proteins"/>
    <property type="match status" value="1"/>
</dbReference>
<evidence type="ECO:0000256" key="5">
    <source>
        <dbReference type="ARBA" id="ARBA00022705"/>
    </source>
</evidence>
<keyword evidence="4 11" id="KW-0548">Nucleotidyltransferase</keyword>
<dbReference type="InterPro" id="IPR013520">
    <property type="entry name" value="Ribonucl_H"/>
</dbReference>
<dbReference type="Gene3D" id="3.30.420.10">
    <property type="entry name" value="Ribonuclease H-like superfamily/Ribonuclease H"/>
    <property type="match status" value="1"/>
</dbReference>
<evidence type="ECO:0000256" key="10">
    <source>
        <dbReference type="ARBA" id="ARBA00049244"/>
    </source>
</evidence>
<dbReference type="NCBIfam" id="TIGR00573">
    <property type="entry name" value="dnaq"/>
    <property type="match status" value="1"/>
</dbReference>
<dbReference type="Pfam" id="PF17657">
    <property type="entry name" value="DNA_pol3_finger"/>
    <property type="match status" value="1"/>
</dbReference>
<dbReference type="InterPro" id="IPR011708">
    <property type="entry name" value="DNA_pol3_alpha_NTPase_dom"/>
</dbReference>
<feature type="domain" description="Exonuclease" evidence="12">
    <location>
        <begin position="399"/>
        <end position="567"/>
    </location>
</feature>
<keyword evidence="3 11" id="KW-0808">Transferase</keyword>
<dbReference type="SUPFAM" id="SSF81585">
    <property type="entry name" value="PsbU/PolX domain-like"/>
    <property type="match status" value="1"/>
</dbReference>
<feature type="domain" description="Polymerase/histidinol phosphatase N-terminal" evidence="13">
    <location>
        <begin position="314"/>
        <end position="381"/>
    </location>
</feature>
<dbReference type="SMART" id="SM00479">
    <property type="entry name" value="EXOIII"/>
    <property type="match status" value="1"/>
</dbReference>
<dbReference type="EMBL" id="CP088155">
    <property type="protein sequence ID" value="WYM97353.1"/>
    <property type="molecule type" value="Genomic_DNA"/>
</dbReference>
<dbReference type="GO" id="GO:0003887">
    <property type="term" value="F:DNA-directed DNA polymerase activity"/>
    <property type="evidence" value="ECO:0007669"/>
    <property type="project" value="UniProtKB-EC"/>
</dbReference>
<dbReference type="Gene3D" id="3.20.20.140">
    <property type="entry name" value="Metal-dependent hydrolases"/>
    <property type="match status" value="2"/>
</dbReference>
<keyword evidence="7 11" id="KW-0378">Hydrolase</keyword>
<evidence type="ECO:0000313" key="15">
    <source>
        <dbReference type="Proteomes" id="UP001622612"/>
    </source>
</evidence>
<name>A0ABZ2TNE4_9BACT</name>
<dbReference type="Pfam" id="PF07733">
    <property type="entry name" value="DNA_pol3_alpha"/>
    <property type="match status" value="2"/>
</dbReference>
<organism evidence="14 15">
    <name type="scientific">Metamycoplasma faucium</name>
    <dbReference type="NCBI Taxonomy" id="56142"/>
    <lineage>
        <taxon>Bacteria</taxon>
        <taxon>Bacillati</taxon>
        <taxon>Mycoplasmatota</taxon>
        <taxon>Mycoplasmoidales</taxon>
        <taxon>Metamycoplasmataceae</taxon>
        <taxon>Metamycoplasma</taxon>
    </lineage>
</organism>
<dbReference type="PANTHER" id="PTHR32294:SF5">
    <property type="entry name" value="DNA POLYMERASE III POLC-TYPE"/>
    <property type="match status" value="1"/>
</dbReference>
<proteinExistence type="inferred from homology"/>
<evidence type="ECO:0000259" key="12">
    <source>
        <dbReference type="SMART" id="SM00479"/>
    </source>
</evidence>
<evidence type="ECO:0000256" key="2">
    <source>
        <dbReference type="ARBA" id="ARBA00022490"/>
    </source>
</evidence>
<dbReference type="InterPro" id="IPR044923">
    <property type="entry name" value="PolC_middle_finger_sf"/>
</dbReference>
<dbReference type="InterPro" id="IPR012337">
    <property type="entry name" value="RNaseH-like_sf"/>
</dbReference>
<dbReference type="PANTHER" id="PTHR32294">
    <property type="entry name" value="DNA POLYMERASE III SUBUNIT ALPHA"/>
    <property type="match status" value="1"/>
</dbReference>
<dbReference type="Pfam" id="PF14579">
    <property type="entry name" value="HHH_6"/>
    <property type="match status" value="1"/>
</dbReference>
<evidence type="ECO:0000256" key="11">
    <source>
        <dbReference type="HAMAP-Rule" id="MF_00356"/>
    </source>
</evidence>
<evidence type="ECO:0000256" key="1">
    <source>
        <dbReference type="ARBA" id="ARBA00003452"/>
    </source>
</evidence>
<dbReference type="CDD" id="cd06127">
    <property type="entry name" value="DEDDh"/>
    <property type="match status" value="1"/>
</dbReference>
<dbReference type="Pfam" id="PF02811">
    <property type="entry name" value="PHP"/>
    <property type="match status" value="1"/>
</dbReference>
<dbReference type="Gene3D" id="1.10.150.870">
    <property type="match status" value="1"/>
</dbReference>
<gene>
    <name evidence="11" type="primary">polC</name>
    <name evidence="14" type="ORF">LQ356_00445</name>
</gene>
<dbReference type="InterPro" id="IPR006054">
    <property type="entry name" value="DnaQ"/>
</dbReference>
<dbReference type="Gene3D" id="3.30.1900.20">
    <property type="match status" value="2"/>
</dbReference>
<evidence type="ECO:0000256" key="7">
    <source>
        <dbReference type="ARBA" id="ARBA00022801"/>
    </source>
</evidence>
<dbReference type="InterPro" id="IPR040982">
    <property type="entry name" value="DNA_pol3_finger"/>
</dbReference>
<dbReference type="SMART" id="SM00481">
    <property type="entry name" value="POLIIIAc"/>
    <property type="match status" value="1"/>
</dbReference>
<dbReference type="InterPro" id="IPR004805">
    <property type="entry name" value="DnaE2/DnaE/PolC"/>
</dbReference>
<dbReference type="InterPro" id="IPR012340">
    <property type="entry name" value="NA-bd_OB-fold"/>
</dbReference>
<sequence length="1432" mass="164890">MNNSFIKLCNKIKFEYKNTAFENAEIKNVTSNGKWTFELIVESHPKLEDMLLFKKLLTASFKKVDLKISYRSIVYDKQLIFDYFKHYVINSKIKGKDIFSSLGVDNFSIDNDKNLTVNLFDKNMFEKYKENTSKIEKIFDNLKFPNLKITLNLVQEDKKQSKKLKIKNELEAFKKSSSNIDPDLDNDSNQNYNKYKKSDSNRYLELSIKKAHESYEEKVILKGEIYRITKKIIQNEKTLMSIDISDYEEAIKVIYFLSNNNKFPSLEVGKSIEVKGKLSQDKFSGGKTLLGIGIPRIIDDVIKLRKDTSKNKRIELALRTNMSTQDGISTPSEYIKAAKFYGHRAIAITDLDSVQSFPSFYNLVKDKSIIPIYGATLSSIDTRNNIFYGFKDFNLAKEKYVVFDLETTGLSARFNEIIEFGATYVENGVIVKNEQFFIKPTRPIPFSITKLTKITNEDVENAISQKEGIIKIYNILNNNVSVAHNARFDINVCKQKFIENGLDVSNIVCIDTLALSWFLFPDEKKHTLNNLSKRFNVNYVADVAHRADYDANILANVWCGILVKLKKEYQINLSKELDTVDSSKMLGKKFSYEVRMIAKNQLGLKKLFKYITSSLTTNYKNGPKFYLDKWKPDPDLLLGSGTNLSLLWEEVINGTDENINKMIKYFDYIEIPPISTFNYLYSSDWITKEQIEFAYKDLINKAKQNNKICVAVSDARYTYDYQKLIHDIYINAPSLGGGLHWLKKYHEIAVPKFQYLTTEEMISEFTFLNNINLINEIVIDNSNEIASKIDPNIEVIKNKLYVPTFDDSQIKLRDLVYKNAKERYGENIDHRIKNRIDKELNPIIKYGYSVIYWISHKLVLKSNEDGFIVGSRGSVGSSIVANLANITEVNPLEPHYLCTNCKYFEWSEDPHILSGWDLPIKRCPKCNEQMINDGHNIPFETFLGFEADKVPDIDLNFTGQYQPIIHSYVRELFGERHTFRAGTIPTIAEKTAFGFCKKYARDVLHDELIWTRSYLDFLASKTQGVKRTTGQHPGGIIIIPKEFDAEDFTPINYPANEVKNSWLTTHFDFELIHDSVLKLDLLGHDVPTIIKMLEDSTNTDSRKIPKMDDKVIKLFYSTDSLNLKPSDISGETTGAYALPEFGTQFVRKMLKESKPQTFNDLILLSGLSHGIGVWTNNTEELVKSGKKLVECVCCRDDIMRNLISWNIDKLESFKIMEAVRKGKGLTSEQEGLLLSKNVPTWYISSLKKIQYMFPRAHATAYVIMAWRIAWYKIYYPLQFYAAYFSTKNDYIYIKILSSGKQFIGNKLNELRSKINNNDNSLSTKEKDFIPILEIAQELYARGLKISNIDLMKSKVYEWVIDEKNNTLIPPFVTVEGLGDTAAESVISARKNGEFYSIEDLVNRTKLNSKNINELKALDVLKDLPEANQETLF</sequence>
<comment type="similarity">
    <text evidence="11">Belongs to the DNA polymerase type-C family. PolC subfamily.</text>
</comment>
<dbReference type="HAMAP" id="MF_00356">
    <property type="entry name" value="DNApol_PolC"/>
    <property type="match status" value="1"/>
</dbReference>
<keyword evidence="2 11" id="KW-0963">Cytoplasm</keyword>
<evidence type="ECO:0000313" key="14">
    <source>
        <dbReference type="EMBL" id="WYM97353.1"/>
    </source>
</evidence>
<keyword evidence="5 11" id="KW-0235">DNA replication</keyword>
<evidence type="ECO:0000256" key="4">
    <source>
        <dbReference type="ARBA" id="ARBA00022695"/>
    </source>
</evidence>
<dbReference type="SUPFAM" id="SSF53098">
    <property type="entry name" value="Ribonuclease H-like"/>
    <property type="match status" value="1"/>
</dbReference>
<dbReference type="Gene3D" id="6.10.140.1510">
    <property type="match status" value="1"/>
</dbReference>
<dbReference type="InterPro" id="IPR003141">
    <property type="entry name" value="Pol/His_phosphatase_N"/>
</dbReference>
<dbReference type="NCBIfam" id="NF001688">
    <property type="entry name" value="PRK00448.1"/>
    <property type="match status" value="1"/>
</dbReference>
<dbReference type="InterPro" id="IPR004013">
    <property type="entry name" value="PHP_dom"/>
</dbReference>
<dbReference type="EC" id="2.7.7.7" evidence="11"/>
<dbReference type="Pfam" id="PF00929">
    <property type="entry name" value="RNase_T"/>
    <property type="match status" value="1"/>
</dbReference>
<evidence type="ECO:0000256" key="9">
    <source>
        <dbReference type="ARBA" id="ARBA00022932"/>
    </source>
</evidence>
<evidence type="ECO:0000259" key="13">
    <source>
        <dbReference type="SMART" id="SM00481"/>
    </source>
</evidence>
<comment type="function">
    <text evidence="1 11">Required for replicative DNA synthesis. This DNA polymerase also exhibits 3' to 5' exonuclease activity.</text>
</comment>
<dbReference type="InterPro" id="IPR036397">
    <property type="entry name" value="RNaseH_sf"/>
</dbReference>
<reference evidence="14" key="1">
    <citation type="submission" date="2021-11" db="EMBL/GenBank/DDBJ databases">
        <title>The first genome sequence of unculturable Mycoplasma faucium obtained by de novo assembly of metagenomic reads.</title>
        <authorList>
            <person name="Sabat A.J."/>
            <person name="Bathoorn E."/>
            <person name="Akkerboom V."/>
            <person name="Friedrich A.W."/>
        </authorList>
    </citation>
    <scope>NUCLEOTIDE SEQUENCE [LARGE SCALE GENOMIC DNA]</scope>
    <source>
        <strain evidence="14">UMCG-MFM1</strain>
    </source>
</reference>
<comment type="catalytic activity">
    <reaction evidence="10 11">
        <text>DNA(n) + a 2'-deoxyribonucleoside 5'-triphosphate = DNA(n+1) + diphosphate</text>
        <dbReference type="Rhea" id="RHEA:22508"/>
        <dbReference type="Rhea" id="RHEA-COMP:17339"/>
        <dbReference type="Rhea" id="RHEA-COMP:17340"/>
        <dbReference type="ChEBI" id="CHEBI:33019"/>
        <dbReference type="ChEBI" id="CHEBI:61560"/>
        <dbReference type="ChEBI" id="CHEBI:173112"/>
        <dbReference type="EC" id="2.7.7.7"/>
    </reaction>
</comment>
<keyword evidence="6 11" id="KW-0540">Nuclease</keyword>
<evidence type="ECO:0000256" key="8">
    <source>
        <dbReference type="ARBA" id="ARBA00022839"/>
    </source>
</evidence>
<dbReference type="Gene3D" id="1.10.150.700">
    <property type="entry name" value="PolC, middle finger domain"/>
    <property type="match status" value="1"/>
</dbReference>
<dbReference type="Proteomes" id="UP001622612">
    <property type="component" value="Chromosome"/>
</dbReference>
<protein>
    <recommendedName>
        <fullName evidence="11">DNA polymerase III PolC-type</fullName>
        <shortName evidence="11">PolIII</shortName>
        <ecNumber evidence="11">2.7.7.7</ecNumber>
    </recommendedName>
</protein>
<dbReference type="NCBIfam" id="TIGR01405">
    <property type="entry name" value="polC_Gram_pos"/>
    <property type="match status" value="1"/>
</dbReference>
<comment type="subcellular location">
    <subcellularLocation>
        <location evidence="11">Cytoplasm</location>
    </subcellularLocation>
</comment>
<dbReference type="RefSeq" id="WP_405311762.1">
    <property type="nucleotide sequence ID" value="NZ_CP088155.1"/>
</dbReference>
<dbReference type="InterPro" id="IPR029460">
    <property type="entry name" value="DNAPol_HHH"/>
</dbReference>
<dbReference type="InterPro" id="IPR006308">
    <property type="entry name" value="Pol_III_a_PolC-type_gram_pos"/>
</dbReference>